<organism evidence="2 3">
    <name type="scientific">Arcicella aquatica</name>
    <dbReference type="NCBI Taxonomy" id="217141"/>
    <lineage>
        <taxon>Bacteria</taxon>
        <taxon>Pseudomonadati</taxon>
        <taxon>Bacteroidota</taxon>
        <taxon>Cytophagia</taxon>
        <taxon>Cytophagales</taxon>
        <taxon>Flectobacillaceae</taxon>
        <taxon>Arcicella</taxon>
    </lineage>
</organism>
<dbReference type="Pfam" id="PF13646">
    <property type="entry name" value="HEAT_2"/>
    <property type="match status" value="1"/>
</dbReference>
<evidence type="ECO:0000259" key="1">
    <source>
        <dbReference type="Pfam" id="PF13490"/>
    </source>
</evidence>
<sequence>MKCEYDKERLTYLLNNPINDVERIALEEHLAECPDCQKEFEQSQKLWAMMGEIPKPVPSANMRTDFYAMLEDYKETVAEKNNPLTSILAKFKQLWTIQPALQLSYSFMLILFGLSMGYFINHLNVREASNQEITALSSEVQEMKKMMMMSLLENPSASERMRAVSYSEEITEVNTQVVDALLMTLNNDENVNVRLMTLEALTKLSNNARVREGLVQSITKQDSPLVQSAIADVMVKLQEKKSIKPLQKLLKQDNLNEMVKDKIKQSINQLI</sequence>
<dbReference type="SUPFAM" id="SSF48371">
    <property type="entry name" value="ARM repeat"/>
    <property type="match status" value="1"/>
</dbReference>
<keyword evidence="3" id="KW-1185">Reference proteome</keyword>
<dbReference type="InterPro" id="IPR016024">
    <property type="entry name" value="ARM-type_fold"/>
</dbReference>
<feature type="domain" description="Putative zinc-finger" evidence="1">
    <location>
        <begin position="9"/>
        <end position="37"/>
    </location>
</feature>
<dbReference type="Proteomes" id="UP001304671">
    <property type="component" value="Unassembled WGS sequence"/>
</dbReference>
<dbReference type="InterPro" id="IPR027383">
    <property type="entry name" value="Znf_put"/>
</dbReference>
<dbReference type="RefSeq" id="WP_323250318.1">
    <property type="nucleotide sequence ID" value="NZ_JAYFUL010000022.1"/>
</dbReference>
<dbReference type="Gene3D" id="1.10.10.1320">
    <property type="entry name" value="Anti-sigma factor, zinc-finger domain"/>
    <property type="match status" value="1"/>
</dbReference>
<gene>
    <name evidence="2" type="ORF">VB264_13915</name>
</gene>
<protein>
    <submittedName>
        <fullName evidence="2">HEAT repeat domain-containing protein</fullName>
    </submittedName>
</protein>
<dbReference type="Gene3D" id="1.25.10.10">
    <property type="entry name" value="Leucine-rich Repeat Variant"/>
    <property type="match status" value="1"/>
</dbReference>
<proteinExistence type="predicted"/>
<dbReference type="EMBL" id="JAYFUL010000022">
    <property type="protein sequence ID" value="MEA5258889.1"/>
    <property type="molecule type" value="Genomic_DNA"/>
</dbReference>
<evidence type="ECO:0000313" key="2">
    <source>
        <dbReference type="EMBL" id="MEA5258889.1"/>
    </source>
</evidence>
<comment type="caution">
    <text evidence="2">The sequence shown here is derived from an EMBL/GenBank/DDBJ whole genome shotgun (WGS) entry which is preliminary data.</text>
</comment>
<name>A0ABU5QQC4_9BACT</name>
<dbReference type="InterPro" id="IPR041916">
    <property type="entry name" value="Anti_sigma_zinc_sf"/>
</dbReference>
<accession>A0ABU5QQC4</accession>
<evidence type="ECO:0000313" key="3">
    <source>
        <dbReference type="Proteomes" id="UP001304671"/>
    </source>
</evidence>
<dbReference type="InterPro" id="IPR011989">
    <property type="entry name" value="ARM-like"/>
</dbReference>
<reference evidence="2 3" key="1">
    <citation type="submission" date="2023-12" db="EMBL/GenBank/DDBJ databases">
        <title>Novel species of the genus Arcicella isolated from rivers.</title>
        <authorList>
            <person name="Lu H."/>
        </authorList>
    </citation>
    <scope>NUCLEOTIDE SEQUENCE [LARGE SCALE GENOMIC DNA]</scope>
    <source>
        <strain evidence="2 3">LMG 21963</strain>
    </source>
</reference>
<dbReference type="Pfam" id="PF13490">
    <property type="entry name" value="zf-HC2"/>
    <property type="match status" value="1"/>
</dbReference>